<dbReference type="EMBL" id="AVQI01000032">
    <property type="protein sequence ID" value="ERK03502.1"/>
    <property type="molecule type" value="Genomic_DNA"/>
</dbReference>
<name>A0ABN0P7A8_TRESO</name>
<proteinExistence type="predicted"/>
<comment type="caution">
    <text evidence="2">The sequence shown here is derived from an EMBL/GenBank/DDBJ whole genome shotgun (WGS) entry which is preliminary data.</text>
</comment>
<sequence>MPGNRSSIPLSTRNNSGGKQNARQRLPNIRQILPVSAEPYPANFVCTHTKKSIAVKTLPSTALSESTFSDILKL</sequence>
<accession>A0ABN0P7A8</accession>
<gene>
    <name evidence="2" type="ORF">HMPREF0860_2516</name>
</gene>
<feature type="compositionally biased region" description="Polar residues" evidence="1">
    <location>
        <begin position="1"/>
        <end position="23"/>
    </location>
</feature>
<organism evidence="2 3">
    <name type="scientific">Treponema socranskii subsp. socranskii VPI DR56BR1116 = ATCC 35536</name>
    <dbReference type="NCBI Taxonomy" id="1125725"/>
    <lineage>
        <taxon>Bacteria</taxon>
        <taxon>Pseudomonadati</taxon>
        <taxon>Spirochaetota</taxon>
        <taxon>Spirochaetia</taxon>
        <taxon>Spirochaetales</taxon>
        <taxon>Treponemataceae</taxon>
        <taxon>Treponema</taxon>
    </lineage>
</organism>
<feature type="region of interest" description="Disordered" evidence="1">
    <location>
        <begin position="1"/>
        <end position="26"/>
    </location>
</feature>
<protein>
    <submittedName>
        <fullName evidence="2">Uncharacterized protein</fullName>
    </submittedName>
</protein>
<reference evidence="2 3" key="1">
    <citation type="submission" date="2013-08" db="EMBL/GenBank/DDBJ databases">
        <authorList>
            <person name="Durkin A.S."/>
            <person name="Haft D.R."/>
            <person name="McCorrison J."/>
            <person name="Torralba M."/>
            <person name="Gillis M."/>
            <person name="Haft D.H."/>
            <person name="Methe B."/>
            <person name="Sutton G."/>
            <person name="Nelson K.E."/>
        </authorList>
    </citation>
    <scope>NUCLEOTIDE SEQUENCE [LARGE SCALE GENOMIC DNA]</scope>
    <source>
        <strain evidence="2 3">ATCC 35536</strain>
    </source>
</reference>
<evidence type="ECO:0000313" key="3">
    <source>
        <dbReference type="Proteomes" id="UP000016646"/>
    </source>
</evidence>
<keyword evidence="3" id="KW-1185">Reference proteome</keyword>
<evidence type="ECO:0000313" key="2">
    <source>
        <dbReference type="EMBL" id="ERK03502.1"/>
    </source>
</evidence>
<evidence type="ECO:0000256" key="1">
    <source>
        <dbReference type="SAM" id="MobiDB-lite"/>
    </source>
</evidence>
<dbReference type="Proteomes" id="UP000016646">
    <property type="component" value="Unassembled WGS sequence"/>
</dbReference>